<reference evidence="2" key="1">
    <citation type="submission" date="2011-01" db="EMBL/GenBank/DDBJ databases">
        <title>Complete sequence of chromosome of Rahnella sp. Y9602.</title>
        <authorList>
            <consortium name="US DOE Joint Genome Institute"/>
            <person name="Lucas S."/>
            <person name="Copeland A."/>
            <person name="Lapidus A."/>
            <person name="Cheng J.-F."/>
            <person name="Goodwin L."/>
            <person name="Pitluck S."/>
            <person name="Lu M."/>
            <person name="Detter J.C."/>
            <person name="Han C."/>
            <person name="Tapia R."/>
            <person name="Land M."/>
            <person name="Hauser L."/>
            <person name="Kyrpides N."/>
            <person name="Ivanova N."/>
            <person name="Ovchinnikova G."/>
            <person name="Pagani I."/>
            <person name="Sobecky P.A."/>
            <person name="Martinez R.J."/>
            <person name="Woyke T."/>
        </authorList>
    </citation>
    <scope>NUCLEOTIDE SEQUENCE [LARGE SCALE GENOMIC DNA]</scope>
    <source>
        <strain evidence="2">Y9602</strain>
    </source>
</reference>
<dbReference type="OrthoDB" id="6637001at2"/>
<accession>A0A0H3FHF4</accession>
<dbReference type="EMBL" id="CP002505">
    <property type="protein sequence ID" value="ADW74302.1"/>
    <property type="molecule type" value="Genomic_DNA"/>
</dbReference>
<gene>
    <name evidence="1" type="ordered locus">Rahaq_2697</name>
</gene>
<proteinExistence type="predicted"/>
<dbReference type="eggNOG" id="ENOG502ZAPD">
    <property type="taxonomic scope" value="Bacteria"/>
</dbReference>
<evidence type="ECO:0000313" key="2">
    <source>
        <dbReference type="Proteomes" id="UP000007257"/>
    </source>
</evidence>
<evidence type="ECO:0000313" key="1">
    <source>
        <dbReference type="EMBL" id="ADW74302.1"/>
    </source>
</evidence>
<dbReference type="RefSeq" id="WP_013576001.1">
    <property type="nucleotide sequence ID" value="NC_015061.1"/>
</dbReference>
<name>A0A0H3FHF4_RAHSY</name>
<dbReference type="HOGENOM" id="CLU_097476_0_0_6"/>
<sequence>MILNDILKIFESITSPFHYIFKRKLSHYLYQKNIIGILTSVNDKKLRERYRPLDLIDAREFRGIINSLFQPGDYHFSTMDIAVAINIATAHYCDNEFNKHSHEIIDFSYHLSREIKESIIKSKVMRDGLIDYGKNTSLIDVNSERTAIEDLFKNKKDLFKHYFSTFNNTNFNHSIRIWHQSNDNTWVDWSEKNSISININPYKIREGLFLVGFDYFDITNNESLHVASNKDGYEYFNKHLKNSSYVWMR</sequence>
<dbReference type="KEGG" id="rah:Rahaq_2697"/>
<organism evidence="1 2">
    <name type="scientific">Rahnella sp. (strain Y9602)</name>
    <dbReference type="NCBI Taxonomy" id="2703885"/>
    <lineage>
        <taxon>Bacteria</taxon>
        <taxon>Pseudomonadati</taxon>
        <taxon>Pseudomonadota</taxon>
        <taxon>Gammaproteobacteria</taxon>
        <taxon>Enterobacterales</taxon>
        <taxon>Yersiniaceae</taxon>
        <taxon>Rahnella</taxon>
    </lineage>
</organism>
<protein>
    <submittedName>
        <fullName evidence="1">Uncharacterized protein</fullName>
    </submittedName>
</protein>
<reference evidence="1 2" key="2">
    <citation type="journal article" date="2012" name="J. Bacteriol.">
        <title>Complete Genome Sequence of Rahnella sp. Strain Y9602, a Gammaproteobacterium Isolate from Metal- and Radionuclide-Contaminated Soil.</title>
        <authorList>
            <person name="Martinez R.J."/>
            <person name="Bruce D."/>
            <person name="Detter C."/>
            <person name="Goodwin L.A."/>
            <person name="Han J."/>
            <person name="Han C.S."/>
            <person name="Held B."/>
            <person name="Land M.L."/>
            <person name="Mikhailova N."/>
            <person name="Nolan M."/>
            <person name="Pennacchio L."/>
            <person name="Pitluck S."/>
            <person name="Tapia R."/>
            <person name="Woyke T."/>
            <person name="Sobecky P.A."/>
        </authorList>
    </citation>
    <scope>NUCLEOTIDE SEQUENCE [LARGE SCALE GENOMIC DNA]</scope>
    <source>
        <strain evidence="1 2">Y9602</strain>
    </source>
</reference>
<dbReference type="Proteomes" id="UP000007257">
    <property type="component" value="Chromosome"/>
</dbReference>
<dbReference type="AlphaFoldDB" id="A0A0H3FHF4"/>